<dbReference type="RefSeq" id="WP_012869959.1">
    <property type="nucleotide sequence ID" value="NC_013522.1"/>
</dbReference>
<dbReference type="Proteomes" id="UP000002030">
    <property type="component" value="Chromosome"/>
</dbReference>
<evidence type="ECO:0000256" key="2">
    <source>
        <dbReference type="ARBA" id="ARBA00022692"/>
    </source>
</evidence>
<keyword evidence="5" id="KW-0175">Coiled coil</keyword>
<evidence type="ECO:0000259" key="7">
    <source>
        <dbReference type="Pfam" id="PF06305"/>
    </source>
</evidence>
<dbReference type="eggNOG" id="COG5416">
    <property type="taxonomic scope" value="Bacteria"/>
</dbReference>
<keyword evidence="3 6" id="KW-1133">Transmembrane helix</keyword>
<reference evidence="8 9" key="1">
    <citation type="journal article" date="2009" name="Stand. Genomic Sci.">
        <title>Complete genome sequence of Thermanaerovibrio acidaminovorans type strain (Su883).</title>
        <authorList>
            <person name="Chovatia M."/>
            <person name="Sikorski J."/>
            <person name="Schroder M."/>
            <person name="Lapidus A."/>
            <person name="Nolan M."/>
            <person name="Tice H."/>
            <person name="Glavina Del Rio T."/>
            <person name="Copeland A."/>
            <person name="Cheng J.F."/>
            <person name="Lucas S."/>
            <person name="Chen F."/>
            <person name="Bruce D."/>
            <person name="Goodwin L."/>
            <person name="Pitluck S."/>
            <person name="Ivanova N."/>
            <person name="Mavromatis K."/>
            <person name="Ovchinnikova G."/>
            <person name="Pati A."/>
            <person name="Chen A."/>
            <person name="Palaniappan K."/>
            <person name="Land M."/>
            <person name="Hauser L."/>
            <person name="Chang Y.J."/>
            <person name="Jeffries C.D."/>
            <person name="Chain P."/>
            <person name="Saunders E."/>
            <person name="Detter J.C."/>
            <person name="Brettin T."/>
            <person name="Rohde M."/>
            <person name="Goker M."/>
            <person name="Spring S."/>
            <person name="Bristow J."/>
            <person name="Markowitz V."/>
            <person name="Hugenholtz P."/>
            <person name="Kyrpides N.C."/>
            <person name="Klenk H.P."/>
            <person name="Eisen J.A."/>
        </authorList>
    </citation>
    <scope>NUCLEOTIDE SEQUENCE [LARGE SCALE GENOMIC DNA]</scope>
    <source>
        <strain evidence="9">ATCC 49978 / DSM 6589 / Su883</strain>
    </source>
</reference>
<dbReference type="InterPro" id="IPR010445">
    <property type="entry name" value="LapA_dom"/>
</dbReference>
<accession>D1B606</accession>
<dbReference type="STRING" id="525903.Taci_1215"/>
<dbReference type="EMBL" id="CP001818">
    <property type="protein sequence ID" value="ACZ19447.1"/>
    <property type="molecule type" value="Genomic_DNA"/>
</dbReference>
<organism evidence="8 9">
    <name type="scientific">Thermanaerovibrio acidaminovorans (strain ATCC 49978 / DSM 6589 / Su883)</name>
    <name type="common">Selenomonas acidaminovorans</name>
    <dbReference type="NCBI Taxonomy" id="525903"/>
    <lineage>
        <taxon>Bacteria</taxon>
        <taxon>Thermotogati</taxon>
        <taxon>Synergistota</taxon>
        <taxon>Synergistia</taxon>
        <taxon>Synergistales</taxon>
        <taxon>Synergistaceae</taxon>
        <taxon>Thermanaerovibrio</taxon>
    </lineage>
</organism>
<evidence type="ECO:0000256" key="1">
    <source>
        <dbReference type="ARBA" id="ARBA00022475"/>
    </source>
</evidence>
<gene>
    <name evidence="8" type="ordered locus">Taci_1215</name>
</gene>
<protein>
    <recommendedName>
        <fullName evidence="7">Lipopolysaccharide assembly protein A domain-containing protein</fullName>
    </recommendedName>
</protein>
<name>D1B606_THEAS</name>
<keyword evidence="9" id="KW-1185">Reference proteome</keyword>
<evidence type="ECO:0000313" key="9">
    <source>
        <dbReference type="Proteomes" id="UP000002030"/>
    </source>
</evidence>
<keyword evidence="2 6" id="KW-0812">Transmembrane</keyword>
<keyword evidence="4 6" id="KW-0472">Membrane</keyword>
<feature type="domain" description="Lipopolysaccharide assembly protein A" evidence="7">
    <location>
        <begin position="21"/>
        <end position="87"/>
    </location>
</feature>
<proteinExistence type="predicted"/>
<feature type="coiled-coil region" evidence="5">
    <location>
        <begin position="66"/>
        <end position="93"/>
    </location>
</feature>
<dbReference type="HOGENOM" id="CLU_2107832_0_0_0"/>
<dbReference type="AlphaFoldDB" id="D1B606"/>
<evidence type="ECO:0000256" key="5">
    <source>
        <dbReference type="SAM" id="Coils"/>
    </source>
</evidence>
<dbReference type="Pfam" id="PF06305">
    <property type="entry name" value="LapA_dom"/>
    <property type="match status" value="1"/>
</dbReference>
<feature type="transmembrane region" description="Helical" evidence="6">
    <location>
        <begin position="43"/>
        <end position="62"/>
    </location>
</feature>
<evidence type="ECO:0000256" key="3">
    <source>
        <dbReference type="ARBA" id="ARBA00022989"/>
    </source>
</evidence>
<evidence type="ECO:0000256" key="6">
    <source>
        <dbReference type="SAM" id="Phobius"/>
    </source>
</evidence>
<sequence length="115" mass="12876">MKSYILAIAFSMLLSAVYAFQNGAAVTVRFLFLERTMPQGIWEVLLFAAGVVLMWITSLFALMEVRGKLKAKVKALEERVSTLEEEKRALMGMGRSVQLEEPAPLYQEEGQTGTE</sequence>
<dbReference type="OrthoDB" id="5536at2"/>
<evidence type="ECO:0000313" key="8">
    <source>
        <dbReference type="EMBL" id="ACZ19447.1"/>
    </source>
</evidence>
<evidence type="ECO:0000256" key="4">
    <source>
        <dbReference type="ARBA" id="ARBA00023136"/>
    </source>
</evidence>
<keyword evidence="1" id="KW-1003">Cell membrane</keyword>
<dbReference type="EnsemblBacteria" id="ACZ19447">
    <property type="protein sequence ID" value="ACZ19447"/>
    <property type="gene ID" value="Taci_1215"/>
</dbReference>
<dbReference type="KEGG" id="tai:Taci_1215"/>
<dbReference type="GO" id="GO:0005886">
    <property type="term" value="C:plasma membrane"/>
    <property type="evidence" value="ECO:0007669"/>
    <property type="project" value="InterPro"/>
</dbReference>